<reference evidence="1 2" key="1">
    <citation type="submission" date="2016-07" db="EMBL/GenBank/DDBJ databases">
        <title>Comparative genomics of the entomopathogenic fungus Beauveria bassiana.</title>
        <authorList>
            <person name="Valero Jimenez C.A."/>
            <person name="Zwaan B.J."/>
            <person name="Van Kan J.A."/>
            <person name="Takken W."/>
            <person name="Debets A.J."/>
            <person name="Schoustra S.E."/>
            <person name="Koenraadt C.J."/>
        </authorList>
    </citation>
    <scope>NUCLEOTIDE SEQUENCE [LARGE SCALE GENOMIC DNA]</scope>
    <source>
        <strain evidence="1 2">ARSEF 8028</strain>
    </source>
</reference>
<protein>
    <submittedName>
        <fullName evidence="1">Uncharacterized protein</fullName>
    </submittedName>
</protein>
<gene>
    <name evidence="1" type="ORF">BB8028_0002g08470</name>
</gene>
<comment type="caution">
    <text evidence="1">The sequence shown here is derived from an EMBL/GenBank/DDBJ whole genome shotgun (WGS) entry which is preliminary data.</text>
</comment>
<accession>A0A2S7Y2Z7</accession>
<evidence type="ECO:0000313" key="1">
    <source>
        <dbReference type="EMBL" id="PQK10526.1"/>
    </source>
</evidence>
<name>A0A2S7Y2Z7_BEABA</name>
<proteinExistence type="predicted"/>
<dbReference type="Proteomes" id="UP000237441">
    <property type="component" value="Unassembled WGS sequence"/>
</dbReference>
<organism evidence="1 2">
    <name type="scientific">Beauveria bassiana</name>
    <name type="common">White muscardine disease fungus</name>
    <name type="synonym">Tritirachium shiotae</name>
    <dbReference type="NCBI Taxonomy" id="176275"/>
    <lineage>
        <taxon>Eukaryota</taxon>
        <taxon>Fungi</taxon>
        <taxon>Dikarya</taxon>
        <taxon>Ascomycota</taxon>
        <taxon>Pezizomycotina</taxon>
        <taxon>Sordariomycetes</taxon>
        <taxon>Hypocreomycetidae</taxon>
        <taxon>Hypocreales</taxon>
        <taxon>Cordycipitaceae</taxon>
        <taxon>Beauveria</taxon>
    </lineage>
</organism>
<dbReference type="AlphaFoldDB" id="A0A2S7Y2Z7"/>
<evidence type="ECO:0000313" key="2">
    <source>
        <dbReference type="Proteomes" id="UP000237441"/>
    </source>
</evidence>
<sequence length="140" mass="15120">MGTNWAIKDVSQHLLQKQSKTPGFPIELPGYAPAAKTHVRFMNLSRVGLLRLLCRQAKTAAAAAAAAVLHHADFYKARRPPARAGSHDKTAWAPYCRVKMFSWGYPPSTRATTGGSNVTHARAQSFGGALMLCVGGGFRQ</sequence>
<dbReference type="EMBL" id="JRHA01000002">
    <property type="protein sequence ID" value="PQK10526.1"/>
    <property type="molecule type" value="Genomic_DNA"/>
</dbReference>